<protein>
    <submittedName>
        <fullName evidence="5">mRNA capping enzyme, small subunit</fullName>
    </submittedName>
</protein>
<dbReference type="GeneID" id="25392307"/>
<evidence type="ECO:0000256" key="4">
    <source>
        <dbReference type="ARBA" id="ARBA00023042"/>
    </source>
</evidence>
<evidence type="ECO:0000256" key="1">
    <source>
        <dbReference type="ARBA" id="ARBA00004328"/>
    </source>
</evidence>
<evidence type="ECO:0000256" key="3">
    <source>
        <dbReference type="ARBA" id="ARBA00022844"/>
    </source>
</evidence>
<evidence type="ECO:0000313" key="6">
    <source>
        <dbReference type="Proteomes" id="UP000105007"/>
    </source>
</evidence>
<dbReference type="InterPro" id="IPR005009">
    <property type="entry name" value="Poxvirus_mRNA-cap_ssu"/>
</dbReference>
<name>A0A0H4YFN4_9POXV</name>
<evidence type="ECO:0000313" key="5">
    <source>
        <dbReference type="EMBL" id="AKR04264.1"/>
    </source>
</evidence>
<dbReference type="Proteomes" id="UP000105007">
    <property type="component" value="Segment"/>
</dbReference>
<dbReference type="Gene3D" id="3.40.50.11680">
    <property type="entry name" value="Poxvirus mRNA capping enzyme, small subunit"/>
    <property type="match status" value="1"/>
</dbReference>
<reference evidence="5 6" key="1">
    <citation type="journal article" date="2015" name="J. Virol.">
        <title>Salmon gill poxvirus, the deepest representative of the Chordopoxvirinae.</title>
        <authorList>
            <person name="Gjessing M.C."/>
            <person name="Yutin N."/>
            <person name="Tengs T."/>
            <person name="Senkevich T."/>
            <person name="Koonin E.V."/>
            <person name="Ronning H.P."/>
            <person name="Alarson M."/>
            <person name="Ylving S."/>
            <person name="Lie K.-I."/>
            <person name="Saure B."/>
            <person name="Tran L."/>
            <person name="Moss B."/>
            <person name="Dale O.B."/>
        </authorList>
    </citation>
    <scope>NUCLEOTIDE SEQUENCE [LARGE SCALE GENOMIC DNA]</scope>
    <source>
        <strain evidence="5">2012-04-F277-L3G</strain>
    </source>
</reference>
<gene>
    <name evidence="5" type="ORF">SGPV140</name>
</gene>
<dbReference type="Pfam" id="PF03341">
    <property type="entry name" value="Pox_mRNA-cap"/>
    <property type="match status" value="1"/>
</dbReference>
<organism evidence="5 6">
    <name type="scientific">Salmon gill poxvirus</name>
    <dbReference type="NCBI Taxonomy" id="1680908"/>
    <lineage>
        <taxon>Viruses</taxon>
        <taxon>Varidnaviria</taxon>
        <taxon>Bamfordvirae</taxon>
        <taxon>Nucleocytoviricota</taxon>
        <taxon>Pokkesviricetes</taxon>
        <taxon>Chitovirales</taxon>
        <taxon>Poxviridae</taxon>
        <taxon>Chordopoxvirinae</taxon>
        <taxon>Salmonpoxvirus</taxon>
        <taxon>Salmonpoxvirus gillpox</taxon>
        <taxon>Salmon gillpox virus</taxon>
    </lineage>
</organism>
<dbReference type="GO" id="GO:0044423">
    <property type="term" value="C:virion component"/>
    <property type="evidence" value="ECO:0007669"/>
    <property type="project" value="UniProtKB-KW"/>
</dbReference>
<comment type="subcellular location">
    <subcellularLocation>
        <location evidence="1">Virion</location>
    </subcellularLocation>
</comment>
<evidence type="ECO:0000256" key="2">
    <source>
        <dbReference type="ARBA" id="ARBA00022664"/>
    </source>
</evidence>
<dbReference type="OrthoDB" id="5301at10239"/>
<keyword evidence="6" id="KW-1185">Reference proteome</keyword>
<sequence length="312" mass="36113">MNNDLSQDTLLGVIGQIKSGIRIELPVFNQVKCPEINLRFKTEKKITLKTGGMWFVGASKLNDLSQNSTREIDLHIKNHKWTEDDVTIIRHEIEKNFNMKGQEFNMYSFDKSYPGEFYRKETDSKKSSNFIVTNNFYVNSYDLITFDMLFPFFDIVGKDSIAVIKFPTMTSETTLNILWLLAYCSEKVTVLKHYKDSWLKDSFIAVCHGIKKDNIKEVKGKLREFIGKTDVKKLDGLKFTLWDTLVTDVGFSTVWFKFVNAVQHAIYVCHSLLVLSMGNSVDNKYNMFLNRLADGTNKKILEEDLPEFLKLN</sequence>
<keyword evidence="4" id="KW-0506">mRNA capping</keyword>
<dbReference type="InterPro" id="IPR043096">
    <property type="entry name" value="Poxvirus_mRNA-cap_ssu_sf"/>
</dbReference>
<keyword evidence="3" id="KW-0946">Virion</keyword>
<dbReference type="SMR" id="A0A0H4YFN4"/>
<dbReference type="EMBL" id="KT159937">
    <property type="protein sequence ID" value="AKR04264.1"/>
    <property type="molecule type" value="Genomic_DNA"/>
</dbReference>
<dbReference type="KEGG" id="vg:25392307"/>
<accession>A0A0H4YFN4</accession>
<proteinExistence type="predicted"/>
<keyword evidence="2" id="KW-0507">mRNA processing</keyword>
<dbReference type="GO" id="GO:0004482">
    <property type="term" value="F:mRNA 5'-cap (guanine-N7-)-methyltransferase activity"/>
    <property type="evidence" value="ECO:0007669"/>
    <property type="project" value="InterPro"/>
</dbReference>
<dbReference type="RefSeq" id="YP_009162512.1">
    <property type="nucleotide sequence ID" value="NC_027707.1"/>
</dbReference>